<keyword evidence="4" id="KW-0067">ATP-binding</keyword>
<reference evidence="6 7" key="1">
    <citation type="submission" date="2014-04" db="EMBL/GenBank/DDBJ databases">
        <authorList>
            <consortium name="DOE Joint Genome Institute"/>
            <person name="Kuo A."/>
            <person name="Zuccaro A."/>
            <person name="Kohler A."/>
            <person name="Nagy L.G."/>
            <person name="Floudas D."/>
            <person name="Copeland A."/>
            <person name="Barry K.W."/>
            <person name="Cichocki N."/>
            <person name="Veneault-Fourrey C."/>
            <person name="LaButti K."/>
            <person name="Lindquist E.A."/>
            <person name="Lipzen A."/>
            <person name="Lundell T."/>
            <person name="Morin E."/>
            <person name="Murat C."/>
            <person name="Sun H."/>
            <person name="Tunlid A."/>
            <person name="Henrissat B."/>
            <person name="Grigoriev I.V."/>
            <person name="Hibbett D.S."/>
            <person name="Martin F."/>
            <person name="Nordberg H.P."/>
            <person name="Cantor M.N."/>
            <person name="Hua S.X."/>
        </authorList>
    </citation>
    <scope>NUCLEOTIDE SEQUENCE [LARGE SCALE GENOMIC DNA]</scope>
    <source>
        <strain evidence="6 7">MAFF 305830</strain>
    </source>
</reference>
<dbReference type="GO" id="GO:0016787">
    <property type="term" value="F:hydrolase activity"/>
    <property type="evidence" value="ECO:0007669"/>
    <property type="project" value="UniProtKB-KW"/>
</dbReference>
<feature type="non-terminal residue" evidence="6">
    <location>
        <position position="266"/>
    </location>
</feature>
<dbReference type="PANTHER" id="PTHR43788">
    <property type="entry name" value="DNA2/NAM7 HELICASE FAMILY MEMBER"/>
    <property type="match status" value="1"/>
</dbReference>
<evidence type="ECO:0000256" key="3">
    <source>
        <dbReference type="ARBA" id="ARBA00022806"/>
    </source>
</evidence>
<dbReference type="GO" id="GO:0005524">
    <property type="term" value="F:ATP binding"/>
    <property type="evidence" value="ECO:0007669"/>
    <property type="project" value="UniProtKB-KW"/>
</dbReference>
<organism evidence="6 7">
    <name type="scientific">Serendipita vermifera MAFF 305830</name>
    <dbReference type="NCBI Taxonomy" id="933852"/>
    <lineage>
        <taxon>Eukaryota</taxon>
        <taxon>Fungi</taxon>
        <taxon>Dikarya</taxon>
        <taxon>Basidiomycota</taxon>
        <taxon>Agaricomycotina</taxon>
        <taxon>Agaricomycetes</taxon>
        <taxon>Sebacinales</taxon>
        <taxon>Serendipitaceae</taxon>
        <taxon>Serendipita</taxon>
    </lineage>
</organism>
<feature type="non-terminal residue" evidence="6">
    <location>
        <position position="1"/>
    </location>
</feature>
<gene>
    <name evidence="6" type="ORF">M408DRAFT_49513</name>
</gene>
<evidence type="ECO:0000256" key="1">
    <source>
        <dbReference type="ARBA" id="ARBA00022741"/>
    </source>
</evidence>
<name>A0A0C3ADQ4_SERVB</name>
<evidence type="ECO:0000256" key="4">
    <source>
        <dbReference type="ARBA" id="ARBA00022840"/>
    </source>
</evidence>
<keyword evidence="3" id="KW-0347">Helicase</keyword>
<dbReference type="InterPro" id="IPR027417">
    <property type="entry name" value="P-loop_NTPase"/>
</dbReference>
<dbReference type="InterPro" id="IPR041679">
    <property type="entry name" value="DNA2/NAM7-like_C"/>
</dbReference>
<dbReference type="AlphaFoldDB" id="A0A0C3ADQ4"/>
<proteinExistence type="predicted"/>
<evidence type="ECO:0000259" key="5">
    <source>
        <dbReference type="Pfam" id="PF13087"/>
    </source>
</evidence>
<dbReference type="InterPro" id="IPR050534">
    <property type="entry name" value="Coronavir_polyprotein_1ab"/>
</dbReference>
<dbReference type="STRING" id="933852.A0A0C3ADQ4"/>
<dbReference type="PANTHER" id="PTHR43788:SF8">
    <property type="entry name" value="DNA-BINDING PROTEIN SMUBP-2"/>
    <property type="match status" value="1"/>
</dbReference>
<evidence type="ECO:0000313" key="7">
    <source>
        <dbReference type="Proteomes" id="UP000054097"/>
    </source>
</evidence>
<keyword evidence="2" id="KW-0378">Hydrolase</keyword>
<accession>A0A0C3ADQ4</accession>
<evidence type="ECO:0000313" key="6">
    <source>
        <dbReference type="EMBL" id="KIM22775.1"/>
    </source>
</evidence>
<keyword evidence="7" id="KW-1185">Reference proteome</keyword>
<dbReference type="GO" id="GO:0043139">
    <property type="term" value="F:5'-3' DNA helicase activity"/>
    <property type="evidence" value="ECO:0007669"/>
    <property type="project" value="TreeGrafter"/>
</dbReference>
<keyword evidence="1" id="KW-0547">Nucleotide-binding</keyword>
<dbReference type="HOGENOM" id="CLU_070854_0_0_1"/>
<feature type="domain" description="DNA2/NAM7 helicase-like C-terminal" evidence="5">
    <location>
        <begin position="4"/>
        <end position="234"/>
    </location>
</feature>
<dbReference type="Pfam" id="PF13087">
    <property type="entry name" value="AAA_12"/>
    <property type="match status" value="1"/>
</dbReference>
<sequence>GVVVQLLENFRLNDDLGAFVERIYAKKFQVQNSLKTEIGESLQLWLDTEEADDPIMEDTRLFLLDLAKAMLPKGRPLKLLPPRADTGNRLASLALIRVKASGSSMLPYESHVKAEARLAAALVHWLRESFGSEETIFVACPHRIQRSAVRQAILAPEGDVDAMAAALEALHVSDRGLRIDTVERLQSSEASFVIFLMAHTHGPSLSNHLEFLLSRRRLNVGISRAKALCIMVSSRGVLQPSLDVLAKEESRLGLEFLRGYEDSAWT</sequence>
<reference evidence="7" key="2">
    <citation type="submission" date="2015-01" db="EMBL/GenBank/DDBJ databases">
        <title>Evolutionary Origins and Diversification of the Mycorrhizal Mutualists.</title>
        <authorList>
            <consortium name="DOE Joint Genome Institute"/>
            <consortium name="Mycorrhizal Genomics Consortium"/>
            <person name="Kohler A."/>
            <person name="Kuo A."/>
            <person name="Nagy L.G."/>
            <person name="Floudas D."/>
            <person name="Copeland A."/>
            <person name="Barry K.W."/>
            <person name="Cichocki N."/>
            <person name="Veneault-Fourrey C."/>
            <person name="LaButti K."/>
            <person name="Lindquist E.A."/>
            <person name="Lipzen A."/>
            <person name="Lundell T."/>
            <person name="Morin E."/>
            <person name="Murat C."/>
            <person name="Riley R."/>
            <person name="Ohm R."/>
            <person name="Sun H."/>
            <person name="Tunlid A."/>
            <person name="Henrissat B."/>
            <person name="Grigoriev I.V."/>
            <person name="Hibbett D.S."/>
            <person name="Martin F."/>
        </authorList>
    </citation>
    <scope>NUCLEOTIDE SEQUENCE [LARGE SCALE GENOMIC DNA]</scope>
    <source>
        <strain evidence="7">MAFF 305830</strain>
    </source>
</reference>
<dbReference type="SUPFAM" id="SSF52540">
    <property type="entry name" value="P-loop containing nucleoside triphosphate hydrolases"/>
    <property type="match status" value="1"/>
</dbReference>
<evidence type="ECO:0000256" key="2">
    <source>
        <dbReference type="ARBA" id="ARBA00022801"/>
    </source>
</evidence>
<dbReference type="OrthoDB" id="6513042at2759"/>
<dbReference type="EMBL" id="KN824348">
    <property type="protein sequence ID" value="KIM22775.1"/>
    <property type="molecule type" value="Genomic_DNA"/>
</dbReference>
<dbReference type="Proteomes" id="UP000054097">
    <property type="component" value="Unassembled WGS sequence"/>
</dbReference>
<dbReference type="Gene3D" id="3.40.50.300">
    <property type="entry name" value="P-loop containing nucleotide triphosphate hydrolases"/>
    <property type="match status" value="1"/>
</dbReference>
<protein>
    <recommendedName>
        <fullName evidence="5">DNA2/NAM7 helicase-like C-terminal domain-containing protein</fullName>
    </recommendedName>
</protein>